<dbReference type="GO" id="GO:0002097">
    <property type="term" value="P:tRNA wobble base modification"/>
    <property type="evidence" value="ECO:0007669"/>
    <property type="project" value="UniProtKB-UniRule"/>
</dbReference>
<keyword evidence="8 10" id="KW-0560">Oxidoreductase</keyword>
<dbReference type="GO" id="GO:0016645">
    <property type="term" value="F:oxidoreductase activity, acting on the CH-NH group of donors"/>
    <property type="evidence" value="ECO:0007669"/>
    <property type="project" value="InterPro"/>
</dbReference>
<comment type="similarity">
    <text evidence="10">In the N-terminal section; belongs to the methyltransferase superfamily. tRNA (mnm(5)s(2)U34)-methyltransferase family.</text>
</comment>
<evidence type="ECO:0000256" key="10">
    <source>
        <dbReference type="HAMAP-Rule" id="MF_01102"/>
    </source>
</evidence>
<dbReference type="SUPFAM" id="SSF53335">
    <property type="entry name" value="S-adenosyl-L-methionine-dependent methyltransferases"/>
    <property type="match status" value="1"/>
</dbReference>
<feature type="domain" description="MnmC-like methyltransferase" evidence="12">
    <location>
        <begin position="118"/>
        <end position="239"/>
    </location>
</feature>
<feature type="region of interest" description="FAD-dependent cmnm(5)s(2)U34 oxidoreductase" evidence="10">
    <location>
        <begin position="258"/>
        <end position="630"/>
    </location>
</feature>
<dbReference type="HAMAP" id="MF_01102">
    <property type="entry name" value="MnmC"/>
    <property type="match status" value="1"/>
</dbReference>
<reference evidence="13 14" key="1">
    <citation type="submission" date="2016-10" db="EMBL/GenBank/DDBJ databases">
        <title>Marinobacter salinus sp. nov., a moderately halophilic bacterium isolated from a tidal flat environment.</title>
        <authorList>
            <person name="Park S.-J."/>
        </authorList>
    </citation>
    <scope>NUCLEOTIDE SEQUENCE [LARGE SCALE GENOMIC DNA]</scope>
    <source>
        <strain evidence="13 14">Hb8</strain>
    </source>
</reference>
<dbReference type="EMBL" id="CP017715">
    <property type="protein sequence ID" value="AOY87870.1"/>
    <property type="molecule type" value="Genomic_DNA"/>
</dbReference>
<dbReference type="Gene3D" id="3.40.50.150">
    <property type="entry name" value="Vaccinia Virus protein VP39"/>
    <property type="match status" value="1"/>
</dbReference>
<dbReference type="SUPFAM" id="SSF54373">
    <property type="entry name" value="FAD-linked reductases, C-terminal domain"/>
    <property type="match status" value="1"/>
</dbReference>
<dbReference type="GO" id="GO:0004808">
    <property type="term" value="F:tRNA (5-methylaminomethyl-2-thiouridylate)(34)-methyltransferase activity"/>
    <property type="evidence" value="ECO:0007669"/>
    <property type="project" value="UniProtKB-EC"/>
</dbReference>
<evidence type="ECO:0000256" key="9">
    <source>
        <dbReference type="ARBA" id="ARBA00023268"/>
    </source>
</evidence>
<dbReference type="InterPro" id="IPR006076">
    <property type="entry name" value="FAD-dep_OxRdtase"/>
</dbReference>
<dbReference type="KEGG" id="msq:BKP64_06635"/>
<evidence type="ECO:0000256" key="1">
    <source>
        <dbReference type="ARBA" id="ARBA00022490"/>
    </source>
</evidence>
<keyword evidence="14" id="KW-1185">Reference proteome</keyword>
<evidence type="ECO:0000256" key="5">
    <source>
        <dbReference type="ARBA" id="ARBA00022691"/>
    </source>
</evidence>
<keyword evidence="1 10" id="KW-0963">Cytoplasm</keyword>
<dbReference type="InterPro" id="IPR036188">
    <property type="entry name" value="FAD/NAD-bd_sf"/>
</dbReference>
<evidence type="ECO:0000256" key="4">
    <source>
        <dbReference type="ARBA" id="ARBA00022679"/>
    </source>
</evidence>
<comment type="similarity">
    <text evidence="10">In the C-terminal section; belongs to the DAO family.</text>
</comment>
<evidence type="ECO:0000256" key="8">
    <source>
        <dbReference type="ARBA" id="ARBA00023002"/>
    </source>
</evidence>
<dbReference type="InterPro" id="IPR008471">
    <property type="entry name" value="MnmC-like_methylTransf"/>
</dbReference>
<dbReference type="InterPro" id="IPR017610">
    <property type="entry name" value="tRNA_S-uridine_synth_MnmC_C"/>
</dbReference>
<evidence type="ECO:0000259" key="12">
    <source>
        <dbReference type="Pfam" id="PF05430"/>
    </source>
</evidence>
<organism evidence="13 14">
    <name type="scientific">Marinobacter salinus</name>
    <dbReference type="NCBI Taxonomy" id="1874317"/>
    <lineage>
        <taxon>Bacteria</taxon>
        <taxon>Pseudomonadati</taxon>
        <taxon>Pseudomonadota</taxon>
        <taxon>Gammaproteobacteria</taxon>
        <taxon>Pseudomonadales</taxon>
        <taxon>Marinobacteraceae</taxon>
        <taxon>Marinobacter</taxon>
    </lineage>
</organism>
<dbReference type="OrthoDB" id="9786494at2"/>
<dbReference type="AlphaFoldDB" id="A0A1D9GKF6"/>
<keyword evidence="9 10" id="KW-0511">Multifunctional enzyme</keyword>
<dbReference type="SUPFAM" id="SSF51905">
    <property type="entry name" value="FAD/NAD(P)-binding domain"/>
    <property type="match status" value="1"/>
</dbReference>
<dbReference type="Gene3D" id="3.30.9.10">
    <property type="entry name" value="D-Amino Acid Oxidase, subunit A, domain 2"/>
    <property type="match status" value="1"/>
</dbReference>
<keyword evidence="6 10" id="KW-0819">tRNA processing</keyword>
<dbReference type="EC" id="2.1.1.61" evidence="10"/>
<evidence type="ECO:0000256" key="2">
    <source>
        <dbReference type="ARBA" id="ARBA00022603"/>
    </source>
</evidence>
<dbReference type="Pfam" id="PF01266">
    <property type="entry name" value="DAO"/>
    <property type="match status" value="1"/>
</dbReference>
<keyword evidence="5 10" id="KW-0949">S-adenosyl-L-methionine</keyword>
<feature type="region of interest" description="tRNA (mnm(5)s(2)U34)-methyltransferase" evidence="10">
    <location>
        <begin position="1"/>
        <end position="241"/>
    </location>
</feature>
<dbReference type="GO" id="GO:0050660">
    <property type="term" value="F:flavin adenine dinucleotide binding"/>
    <property type="evidence" value="ECO:0007669"/>
    <property type="project" value="UniProtKB-UniRule"/>
</dbReference>
<keyword evidence="7 10" id="KW-0274">FAD</keyword>
<dbReference type="PANTHER" id="PTHR13847:SF283">
    <property type="entry name" value="TRNA 5-METHYLAMINOMETHYL-2-THIOURIDINE BIOSYNTHESIS BIFUNCTIONAL PROTEIN MNMC"/>
    <property type="match status" value="1"/>
</dbReference>
<dbReference type="InterPro" id="IPR047785">
    <property type="entry name" value="tRNA_MNMC2"/>
</dbReference>
<feature type="domain" description="FAD dependent oxidoreductase" evidence="11">
    <location>
        <begin position="255"/>
        <end position="600"/>
    </location>
</feature>
<keyword evidence="4 10" id="KW-0808">Transferase</keyword>
<evidence type="ECO:0000313" key="14">
    <source>
        <dbReference type="Proteomes" id="UP000177445"/>
    </source>
</evidence>
<dbReference type="Proteomes" id="UP000177445">
    <property type="component" value="Chromosome"/>
</dbReference>
<sequence length="630" mass="69241">MASPNLPPQIEPAEVKWKNGVPESVRFGDVYFSREDGLKETRYVFLQPNHLAERFAEVRPGGQFVIAETGFGTGLNFLAAWQAWNGQKPDCTATLHFISVERFPLTRDDLIHALDLWPELADLATELIENYPPLVKGAHRLVLGGGQVRLTLYFGDVLEAWQALEFNADAWFLDGFAPARNPEMWLDRAIAQVRAHSRPGSTLATFTSVGRIRRSLAAVGFKVHKTRGFGRKRDMLSGLLENTCEPMPPGGSDTIAVIGAGIAGCLLARNLADRGTPVTLVDTASHQGTAASGNRQGAMYVKLGVEFNDQTELGLTSLLFSQRFYARYRDQCWHPTGLLQLAWSAQEADRQRRFLERNAYPAEIFYPVDRDEASRLTGVQTQSGGLWFPGNGWLEPARLCKVLTDHPLITRVFNFEVGRLLPLNGKWQLSGPGGSDISAHRIVICAGHQSPALIPLNGAYRLKSIRGQVTHLPDTSLQTPKAVVCGTRYLNPSDNGIAVTGATFDLRDDNPETTPESHHENLTELQSMLPGSLSREAPLTELSEQVEGKVAFRCTTHDYQPVAGKLCDIEGNELTGVYLLTGLGSKGLTYAPLLAEYLADELSGQPACLPKRLGQRVGTRRIHKPDTLSS</sequence>
<accession>A0A1D9GKF6</accession>
<proteinExistence type="inferred from homology"/>
<keyword evidence="2 10" id="KW-0489">Methyltransferase</keyword>
<comment type="function">
    <text evidence="10">Catalyzes the last two steps in the biosynthesis of 5-methylaminomethyl-2-thiouridine (mnm(5)s(2)U) at the wobble position (U34) in tRNA. Catalyzes the FAD-dependent demodification of cmnm(5)s(2)U34 to nm(5)s(2)U34, followed by the transfer of a methyl group from S-adenosyl-L-methionine to nm(5)s(2)U34, to form mnm(5)s(2)U34.</text>
</comment>
<keyword evidence="3 10" id="KW-0285">Flavoprotein</keyword>
<comment type="catalytic activity">
    <reaction evidence="10">
        <text>5-aminomethyl-2-thiouridine(34) in tRNA + S-adenosyl-L-methionine = 5-methylaminomethyl-2-thiouridine(34) in tRNA + S-adenosyl-L-homocysteine + H(+)</text>
        <dbReference type="Rhea" id="RHEA:19569"/>
        <dbReference type="Rhea" id="RHEA-COMP:10195"/>
        <dbReference type="Rhea" id="RHEA-COMP:10197"/>
        <dbReference type="ChEBI" id="CHEBI:15378"/>
        <dbReference type="ChEBI" id="CHEBI:57856"/>
        <dbReference type="ChEBI" id="CHEBI:59789"/>
        <dbReference type="ChEBI" id="CHEBI:74454"/>
        <dbReference type="ChEBI" id="CHEBI:74455"/>
        <dbReference type="EC" id="2.1.1.61"/>
    </reaction>
</comment>
<evidence type="ECO:0000256" key="7">
    <source>
        <dbReference type="ARBA" id="ARBA00022827"/>
    </source>
</evidence>
<evidence type="ECO:0000256" key="3">
    <source>
        <dbReference type="ARBA" id="ARBA00022630"/>
    </source>
</evidence>
<dbReference type="GO" id="GO:0005737">
    <property type="term" value="C:cytoplasm"/>
    <property type="evidence" value="ECO:0007669"/>
    <property type="project" value="UniProtKB-SubCell"/>
</dbReference>
<dbReference type="Pfam" id="PF05430">
    <property type="entry name" value="Methyltransf_30"/>
    <property type="match status" value="1"/>
</dbReference>
<dbReference type="PANTHER" id="PTHR13847">
    <property type="entry name" value="SARCOSINE DEHYDROGENASE-RELATED"/>
    <property type="match status" value="1"/>
</dbReference>
<evidence type="ECO:0000259" key="11">
    <source>
        <dbReference type="Pfam" id="PF01266"/>
    </source>
</evidence>
<dbReference type="Gene3D" id="3.50.50.60">
    <property type="entry name" value="FAD/NAD(P)-binding domain"/>
    <property type="match status" value="1"/>
</dbReference>
<dbReference type="NCBIfam" id="NF002481">
    <property type="entry name" value="PRK01747.1-2"/>
    <property type="match status" value="1"/>
</dbReference>
<dbReference type="RefSeq" id="WP_070967605.1">
    <property type="nucleotide sequence ID" value="NZ_CP017715.1"/>
</dbReference>
<dbReference type="EC" id="1.5.-.-" evidence="10"/>
<name>A0A1D9GKF6_9GAMM</name>
<dbReference type="NCBIfam" id="NF033855">
    <property type="entry name" value="tRNA_MNMC2"/>
    <property type="match status" value="1"/>
</dbReference>
<protein>
    <recommendedName>
        <fullName evidence="10">tRNA 5-methylaminomethyl-2-thiouridine biosynthesis bifunctional protein MnmC</fullName>
        <shortName evidence="10">tRNA mnm(5)s(2)U biosynthesis bifunctional protein</shortName>
    </recommendedName>
    <domain>
        <recommendedName>
            <fullName evidence="10">tRNA (mnm(5)s(2)U34)-methyltransferase</fullName>
            <ecNumber evidence="10">2.1.1.61</ecNumber>
        </recommendedName>
    </domain>
    <domain>
        <recommendedName>
            <fullName evidence="10">FAD-dependent cmnm(5)s(2)U34 oxidoreductase</fullName>
            <ecNumber evidence="10">1.5.-.-</ecNumber>
        </recommendedName>
    </domain>
</protein>
<comment type="subcellular location">
    <subcellularLocation>
        <location evidence="10">Cytoplasm</location>
    </subcellularLocation>
</comment>
<dbReference type="STRING" id="1874317.BKP64_06635"/>
<gene>
    <name evidence="10" type="primary">mnmC</name>
    <name evidence="13" type="ORF">BKP64_06635</name>
</gene>
<dbReference type="GO" id="GO:0032259">
    <property type="term" value="P:methylation"/>
    <property type="evidence" value="ECO:0007669"/>
    <property type="project" value="UniProtKB-KW"/>
</dbReference>
<dbReference type="NCBIfam" id="TIGR03197">
    <property type="entry name" value="MnmC_Cterm"/>
    <property type="match status" value="1"/>
</dbReference>
<evidence type="ECO:0000256" key="6">
    <source>
        <dbReference type="ARBA" id="ARBA00022694"/>
    </source>
</evidence>
<evidence type="ECO:0000313" key="13">
    <source>
        <dbReference type="EMBL" id="AOY87870.1"/>
    </source>
</evidence>
<dbReference type="InterPro" id="IPR023032">
    <property type="entry name" value="tRNA_MAMT_biosynth_bifunc_MnmC"/>
</dbReference>
<comment type="cofactor">
    <cofactor evidence="10">
        <name>FAD</name>
        <dbReference type="ChEBI" id="CHEBI:57692"/>
    </cofactor>
</comment>
<dbReference type="InterPro" id="IPR029063">
    <property type="entry name" value="SAM-dependent_MTases_sf"/>
</dbReference>